<evidence type="ECO:0000256" key="1">
    <source>
        <dbReference type="SAM" id="SignalP"/>
    </source>
</evidence>
<keyword evidence="1" id="KW-0732">Signal</keyword>
<gene>
    <name evidence="2" type="ORF">C7H08_11625</name>
</gene>
<feature type="chain" id="PRO_5015623522" description="DUF4412 domain-containing protein" evidence="1">
    <location>
        <begin position="25"/>
        <end position="278"/>
    </location>
</feature>
<evidence type="ECO:0008006" key="4">
    <source>
        <dbReference type="Google" id="ProtNLM"/>
    </source>
</evidence>
<reference evidence="2 3" key="1">
    <citation type="submission" date="2018-03" db="EMBL/GenBank/DDBJ databases">
        <title>Marinobacter brunus sp. nov., a marine bacterium of Gamma-proteobacteria isolated from the surface seawater of the South China Sea.</title>
        <authorList>
            <person name="Cheng H."/>
            <person name="Wu Y.-H."/>
            <person name="Xamxidin M."/>
            <person name="Xu X.-W."/>
        </authorList>
    </citation>
    <scope>NUCLEOTIDE SEQUENCE [LARGE SCALE GENOMIC DNA]</scope>
    <source>
        <strain evidence="2 3">JCM 30472</strain>
    </source>
</reference>
<dbReference type="RefSeq" id="WP_106671983.1">
    <property type="nucleotide sequence ID" value="NZ_BMFE01000001.1"/>
</dbReference>
<organism evidence="2 3">
    <name type="scientific">Marinobacter halophilus</name>
    <dbReference type="NCBI Taxonomy" id="1323740"/>
    <lineage>
        <taxon>Bacteria</taxon>
        <taxon>Pseudomonadati</taxon>
        <taxon>Pseudomonadota</taxon>
        <taxon>Gammaproteobacteria</taxon>
        <taxon>Pseudomonadales</taxon>
        <taxon>Marinobacteraceae</taxon>
        <taxon>Marinobacter</taxon>
    </lineage>
</organism>
<evidence type="ECO:0000313" key="2">
    <source>
        <dbReference type="EMBL" id="PSF08036.1"/>
    </source>
</evidence>
<sequence>MLSFAKLARFLILGFILPATPAMAEPPITQLTIEQTVGGERIKTRTMIGSAFVASVSENNQLNSLYDSDTKELWLLDHDRQVAQLISQTEVHLFADRLASEVAKFEASIACLPEEERDLSMLRFGQLFARAGKKAVSHVDDFVAQNIDGEFAGIKCQWHNLIAHHSDGDQLLGTACLANTEAFAHGPVLAAFFAELAEFFDIVEQADTGPIPFPVTGNPMALAAHQGMLAIKVIPNLELYSSEASMEVVSVSTEAHSRSEYQIPDSYRRSRFSSAGAL</sequence>
<evidence type="ECO:0000313" key="3">
    <source>
        <dbReference type="Proteomes" id="UP000238385"/>
    </source>
</evidence>
<name>A0A2T1KD35_9GAMM</name>
<dbReference type="Proteomes" id="UP000238385">
    <property type="component" value="Unassembled WGS sequence"/>
</dbReference>
<dbReference type="EMBL" id="PXNN01000013">
    <property type="protein sequence ID" value="PSF08036.1"/>
    <property type="molecule type" value="Genomic_DNA"/>
</dbReference>
<dbReference type="AlphaFoldDB" id="A0A2T1KD35"/>
<keyword evidence="3" id="KW-1185">Reference proteome</keyword>
<proteinExistence type="predicted"/>
<feature type="signal peptide" evidence="1">
    <location>
        <begin position="1"/>
        <end position="24"/>
    </location>
</feature>
<accession>A0A2T1KD35</accession>
<comment type="caution">
    <text evidence="2">The sequence shown here is derived from an EMBL/GenBank/DDBJ whole genome shotgun (WGS) entry which is preliminary data.</text>
</comment>
<dbReference type="OrthoDB" id="9883766at2"/>
<protein>
    <recommendedName>
        <fullName evidence="4">DUF4412 domain-containing protein</fullName>
    </recommendedName>
</protein>